<dbReference type="EMBL" id="JALLPB020000311">
    <property type="protein sequence ID" value="KAL3810700.1"/>
    <property type="molecule type" value="Genomic_DNA"/>
</dbReference>
<sequence>MKAFTASSFVISCVALTLPAHLQAKVVDLTDATFEHQTQSSTGQTTGKWLVKFYAPWCGHCKTLAPIWEKLDERLQENNPQDGIIVAKVDATQETQVAGRFQIRSYPTLKYFADRKMYTYDGTRSVDSLYAFVTGGYKSASDDPIPAAPSAFEVKMREFRQKFEAYTQESEHLKYLFEDFDHITNFRKNAAILLMVMGAIIGFMLGVIVTLMFGIKNTETNGNKKKKD</sequence>
<dbReference type="PROSITE" id="PS00194">
    <property type="entry name" value="THIOREDOXIN_1"/>
    <property type="match status" value="1"/>
</dbReference>
<dbReference type="PANTHER" id="PTHR45672:SF11">
    <property type="entry name" value="PROTEIN DISULFIDE-ISOMERASE C17H9.14C"/>
    <property type="match status" value="1"/>
</dbReference>
<evidence type="ECO:0000256" key="2">
    <source>
        <dbReference type="SAM" id="Phobius"/>
    </source>
</evidence>
<feature type="signal peptide" evidence="3">
    <location>
        <begin position="1"/>
        <end position="24"/>
    </location>
</feature>
<dbReference type="PROSITE" id="PS51352">
    <property type="entry name" value="THIOREDOXIN_2"/>
    <property type="match status" value="1"/>
</dbReference>
<feature type="transmembrane region" description="Helical" evidence="2">
    <location>
        <begin position="190"/>
        <end position="215"/>
    </location>
</feature>
<dbReference type="InterPro" id="IPR013766">
    <property type="entry name" value="Thioredoxin_domain"/>
</dbReference>
<evidence type="ECO:0000313" key="6">
    <source>
        <dbReference type="Proteomes" id="UP001530377"/>
    </source>
</evidence>
<gene>
    <name evidence="5" type="ORF">ACHAXA_004646</name>
</gene>
<dbReference type="PANTHER" id="PTHR45672">
    <property type="entry name" value="PROTEIN DISULFIDE-ISOMERASE C17H9.14C-RELATED"/>
    <property type="match status" value="1"/>
</dbReference>
<evidence type="ECO:0000256" key="3">
    <source>
        <dbReference type="SAM" id="SignalP"/>
    </source>
</evidence>
<dbReference type="CDD" id="cd02961">
    <property type="entry name" value="PDI_a_family"/>
    <property type="match status" value="1"/>
</dbReference>
<feature type="chain" id="PRO_5044880619" description="Thioredoxin domain-containing protein" evidence="3">
    <location>
        <begin position="25"/>
        <end position="228"/>
    </location>
</feature>
<dbReference type="AlphaFoldDB" id="A0ABD3RCI0"/>
<keyword evidence="2" id="KW-0812">Transmembrane</keyword>
<keyword evidence="6" id="KW-1185">Reference proteome</keyword>
<proteinExistence type="inferred from homology"/>
<comment type="similarity">
    <text evidence="1">Belongs to the protein disulfide isomerase family.</text>
</comment>
<dbReference type="Gene3D" id="3.40.30.10">
    <property type="entry name" value="Glutaredoxin"/>
    <property type="match status" value="1"/>
</dbReference>
<dbReference type="InterPro" id="IPR017937">
    <property type="entry name" value="Thioredoxin_CS"/>
</dbReference>
<feature type="domain" description="Thioredoxin" evidence="4">
    <location>
        <begin position="18"/>
        <end position="138"/>
    </location>
</feature>
<dbReference type="Proteomes" id="UP001530377">
    <property type="component" value="Unassembled WGS sequence"/>
</dbReference>
<protein>
    <recommendedName>
        <fullName evidence="4">Thioredoxin domain-containing protein</fullName>
    </recommendedName>
</protein>
<dbReference type="InterPro" id="IPR036249">
    <property type="entry name" value="Thioredoxin-like_sf"/>
</dbReference>
<dbReference type="Pfam" id="PF00085">
    <property type="entry name" value="Thioredoxin"/>
    <property type="match status" value="1"/>
</dbReference>
<dbReference type="PRINTS" id="PR00421">
    <property type="entry name" value="THIOREDOXIN"/>
</dbReference>
<comment type="caution">
    <text evidence="5">The sequence shown here is derived from an EMBL/GenBank/DDBJ whole genome shotgun (WGS) entry which is preliminary data.</text>
</comment>
<dbReference type="InterPro" id="IPR051063">
    <property type="entry name" value="PDI"/>
</dbReference>
<organism evidence="5 6">
    <name type="scientific">Cyclostephanos tholiformis</name>
    <dbReference type="NCBI Taxonomy" id="382380"/>
    <lineage>
        <taxon>Eukaryota</taxon>
        <taxon>Sar</taxon>
        <taxon>Stramenopiles</taxon>
        <taxon>Ochrophyta</taxon>
        <taxon>Bacillariophyta</taxon>
        <taxon>Coscinodiscophyceae</taxon>
        <taxon>Thalassiosirophycidae</taxon>
        <taxon>Stephanodiscales</taxon>
        <taxon>Stephanodiscaceae</taxon>
        <taxon>Cyclostephanos</taxon>
    </lineage>
</organism>
<evidence type="ECO:0000259" key="4">
    <source>
        <dbReference type="PROSITE" id="PS51352"/>
    </source>
</evidence>
<reference evidence="5 6" key="1">
    <citation type="submission" date="2024-10" db="EMBL/GenBank/DDBJ databases">
        <title>Updated reference genomes for cyclostephanoid diatoms.</title>
        <authorList>
            <person name="Roberts W.R."/>
            <person name="Alverson A.J."/>
        </authorList>
    </citation>
    <scope>NUCLEOTIDE SEQUENCE [LARGE SCALE GENOMIC DNA]</scope>
    <source>
        <strain evidence="5 6">AJA228-03</strain>
    </source>
</reference>
<keyword evidence="2" id="KW-1133">Transmembrane helix</keyword>
<evidence type="ECO:0000313" key="5">
    <source>
        <dbReference type="EMBL" id="KAL3810700.1"/>
    </source>
</evidence>
<keyword evidence="3" id="KW-0732">Signal</keyword>
<keyword evidence="2" id="KW-0472">Membrane</keyword>
<dbReference type="SUPFAM" id="SSF52833">
    <property type="entry name" value="Thioredoxin-like"/>
    <property type="match status" value="1"/>
</dbReference>
<accession>A0ABD3RCI0</accession>
<name>A0ABD3RCI0_9STRA</name>
<evidence type="ECO:0000256" key="1">
    <source>
        <dbReference type="ARBA" id="ARBA00006347"/>
    </source>
</evidence>